<dbReference type="PANTHER" id="PTHR23502">
    <property type="entry name" value="MAJOR FACILITATOR SUPERFAMILY"/>
    <property type="match status" value="1"/>
</dbReference>
<feature type="transmembrane region" description="Helical" evidence="8">
    <location>
        <begin position="36"/>
        <end position="53"/>
    </location>
</feature>
<feature type="transmembrane region" description="Helical" evidence="8">
    <location>
        <begin position="191"/>
        <end position="213"/>
    </location>
</feature>
<evidence type="ECO:0000256" key="7">
    <source>
        <dbReference type="ARBA" id="ARBA00023136"/>
    </source>
</evidence>
<dbReference type="InterPro" id="IPR020846">
    <property type="entry name" value="MFS_dom"/>
</dbReference>
<feature type="transmembrane region" description="Helical" evidence="8">
    <location>
        <begin position="397"/>
        <end position="415"/>
    </location>
</feature>
<name>A8FV74_SHESH</name>
<evidence type="ECO:0000256" key="6">
    <source>
        <dbReference type="ARBA" id="ARBA00022989"/>
    </source>
</evidence>
<feature type="transmembrane region" description="Helical" evidence="8">
    <location>
        <begin position="374"/>
        <end position="391"/>
    </location>
</feature>
<dbReference type="Pfam" id="PF07690">
    <property type="entry name" value="MFS_1"/>
    <property type="match status" value="1"/>
</dbReference>
<keyword evidence="11" id="KW-1185">Reference proteome</keyword>
<feature type="transmembrane region" description="Helical" evidence="8">
    <location>
        <begin position="73"/>
        <end position="93"/>
    </location>
</feature>
<organism evidence="10 11">
    <name type="scientific">Shewanella sediminis (strain HAW-EB3)</name>
    <dbReference type="NCBI Taxonomy" id="425104"/>
    <lineage>
        <taxon>Bacteria</taxon>
        <taxon>Pseudomonadati</taxon>
        <taxon>Pseudomonadota</taxon>
        <taxon>Gammaproteobacteria</taxon>
        <taxon>Alteromonadales</taxon>
        <taxon>Shewanellaceae</taxon>
        <taxon>Shewanella</taxon>
    </lineage>
</organism>
<keyword evidence="4" id="KW-1003">Cell membrane</keyword>
<evidence type="ECO:0000256" key="8">
    <source>
        <dbReference type="RuleBase" id="RU365088"/>
    </source>
</evidence>
<feature type="transmembrane region" description="Helical" evidence="8">
    <location>
        <begin position="134"/>
        <end position="152"/>
    </location>
</feature>
<feature type="transmembrane region" description="Helical" evidence="8">
    <location>
        <begin position="275"/>
        <end position="293"/>
    </location>
</feature>
<dbReference type="eggNOG" id="COG2814">
    <property type="taxonomic scope" value="Bacteria"/>
</dbReference>
<comment type="similarity">
    <text evidence="2 8">Belongs to the major facilitator superfamily. Bcr/CmlA family.</text>
</comment>
<dbReference type="PROSITE" id="PS50850">
    <property type="entry name" value="MFS"/>
    <property type="match status" value="1"/>
</dbReference>
<keyword evidence="7 8" id="KW-0472">Membrane</keyword>
<keyword evidence="8" id="KW-0997">Cell inner membrane</keyword>
<dbReference type="GO" id="GO:1990961">
    <property type="term" value="P:xenobiotic detoxification by transmembrane export across the plasma membrane"/>
    <property type="evidence" value="ECO:0007669"/>
    <property type="project" value="InterPro"/>
</dbReference>
<feature type="domain" description="Major facilitator superfamily (MFS) profile" evidence="9">
    <location>
        <begin position="39"/>
        <end position="420"/>
    </location>
</feature>
<dbReference type="Gene3D" id="1.20.1720.10">
    <property type="entry name" value="Multidrug resistance protein D"/>
    <property type="match status" value="1"/>
</dbReference>
<protein>
    <recommendedName>
        <fullName evidence="8">Bcr/CflA family efflux transporter</fullName>
    </recommendedName>
</protein>
<gene>
    <name evidence="10" type="ordered locus">Ssed_2138</name>
</gene>
<evidence type="ECO:0000256" key="5">
    <source>
        <dbReference type="ARBA" id="ARBA00022692"/>
    </source>
</evidence>
<feature type="transmembrane region" description="Helical" evidence="8">
    <location>
        <begin position="240"/>
        <end position="263"/>
    </location>
</feature>
<proteinExistence type="inferred from homology"/>
<feature type="transmembrane region" description="Helical" evidence="8">
    <location>
        <begin position="105"/>
        <end position="122"/>
    </location>
</feature>
<dbReference type="NCBIfam" id="NF008270">
    <property type="entry name" value="PRK11043.1"/>
    <property type="match status" value="1"/>
</dbReference>
<keyword evidence="3 8" id="KW-0813">Transport</keyword>
<reference evidence="10 11" key="1">
    <citation type="submission" date="2007-08" db="EMBL/GenBank/DDBJ databases">
        <title>Complete sequence of Shewanella sediminis HAW-EB3.</title>
        <authorList>
            <consortium name="US DOE Joint Genome Institute"/>
            <person name="Copeland A."/>
            <person name="Lucas S."/>
            <person name="Lapidus A."/>
            <person name="Barry K."/>
            <person name="Glavina del Rio T."/>
            <person name="Dalin E."/>
            <person name="Tice H."/>
            <person name="Pitluck S."/>
            <person name="Chertkov O."/>
            <person name="Brettin T."/>
            <person name="Bruce D."/>
            <person name="Detter J.C."/>
            <person name="Han C."/>
            <person name="Schmutz J."/>
            <person name="Larimer F."/>
            <person name="Land M."/>
            <person name="Hauser L."/>
            <person name="Kyrpides N."/>
            <person name="Kim E."/>
            <person name="Zhao J.-S."/>
            <person name="Richardson P."/>
        </authorList>
    </citation>
    <scope>NUCLEOTIDE SEQUENCE [LARGE SCALE GENOMIC DNA]</scope>
    <source>
        <strain evidence="10 11">HAW-EB3</strain>
    </source>
</reference>
<sequence length="446" mass="48327">MSKINVSHHLSKYLDSGSSVNIRLNIYMNPVNNTKYFFFLGYLALLSMLGFIATDMYLPAFKAIEDSMQATPAQVAGSLTCFLAGLAIGQLLYGPLVQRIGKRNSLLLGLMIFAAASFSLASSETVLSFNIARFFQALGACSAGVIWQAIVIEKYDATKAQSVFSNIMPLVALSPALAPLLGAFVLEISGWPTIFLILTCLAIFLMLLTVLFVPKEKVTSTAQEGTKKLTYWNLLNNPKYLGNVIIFGACSGAFFAYLTVWPIVMEQHGYQAKEIGLSFIPQTIMFIVGGYASKILIRKVGTEKSLSVLLTCFGLCVVAIVACSLLVKMDSILPLLISFSILAGANGAIYPIVVNSALQEFTKHAAKAAGLQNFLQISIAFGASSLVAIWASYGEVAIGFGILICSFGVIAGYKLRNSKSWEKVREEFVMPDPARVAMKQDKLDLD</sequence>
<dbReference type="EMBL" id="CP000821">
    <property type="protein sequence ID" value="ABV36747.1"/>
    <property type="molecule type" value="Genomic_DNA"/>
</dbReference>
<dbReference type="Proteomes" id="UP000002015">
    <property type="component" value="Chromosome"/>
</dbReference>
<feature type="transmembrane region" description="Helical" evidence="8">
    <location>
        <begin position="333"/>
        <end position="353"/>
    </location>
</feature>
<keyword evidence="6 8" id="KW-1133">Transmembrane helix</keyword>
<dbReference type="InterPro" id="IPR011701">
    <property type="entry name" value="MFS"/>
</dbReference>
<dbReference type="InterPro" id="IPR004812">
    <property type="entry name" value="Efflux_drug-R_Bcr/CmlA"/>
</dbReference>
<accession>A8FV74</accession>
<dbReference type="PANTHER" id="PTHR23502:SF162">
    <property type="entry name" value="INNER MEMBRANE TRANSPORT PROTEIN YDHC"/>
    <property type="match status" value="1"/>
</dbReference>
<evidence type="ECO:0000256" key="2">
    <source>
        <dbReference type="ARBA" id="ARBA00006236"/>
    </source>
</evidence>
<dbReference type="CDD" id="cd17320">
    <property type="entry name" value="MFS_MdfA_MDR_like"/>
    <property type="match status" value="1"/>
</dbReference>
<evidence type="ECO:0000313" key="10">
    <source>
        <dbReference type="EMBL" id="ABV36747.1"/>
    </source>
</evidence>
<dbReference type="KEGG" id="sse:Ssed_2138"/>
<evidence type="ECO:0000256" key="3">
    <source>
        <dbReference type="ARBA" id="ARBA00022448"/>
    </source>
</evidence>
<keyword evidence="5 8" id="KW-0812">Transmembrane</keyword>
<feature type="transmembrane region" description="Helical" evidence="8">
    <location>
        <begin position="305"/>
        <end position="327"/>
    </location>
</feature>
<dbReference type="NCBIfam" id="TIGR00710">
    <property type="entry name" value="efflux_Bcr_CflA"/>
    <property type="match status" value="1"/>
</dbReference>
<dbReference type="InterPro" id="IPR036259">
    <property type="entry name" value="MFS_trans_sf"/>
</dbReference>
<dbReference type="HOGENOM" id="CLU_001265_47_1_6"/>
<dbReference type="AlphaFoldDB" id="A8FV74"/>
<evidence type="ECO:0000259" key="9">
    <source>
        <dbReference type="PROSITE" id="PS50850"/>
    </source>
</evidence>
<comment type="subcellular location">
    <subcellularLocation>
        <location evidence="8">Cell inner membrane</location>
        <topology evidence="8">Multi-pass membrane protein</topology>
    </subcellularLocation>
    <subcellularLocation>
        <location evidence="1">Cell membrane</location>
        <topology evidence="1">Multi-pass membrane protein</topology>
    </subcellularLocation>
</comment>
<dbReference type="GO" id="GO:0005886">
    <property type="term" value="C:plasma membrane"/>
    <property type="evidence" value="ECO:0007669"/>
    <property type="project" value="UniProtKB-SubCell"/>
</dbReference>
<dbReference type="FunFam" id="1.20.1720.10:FF:000005">
    <property type="entry name" value="Bcr/CflA family efflux transporter"/>
    <property type="match status" value="1"/>
</dbReference>
<dbReference type="SUPFAM" id="SSF103473">
    <property type="entry name" value="MFS general substrate transporter"/>
    <property type="match status" value="1"/>
</dbReference>
<evidence type="ECO:0000256" key="1">
    <source>
        <dbReference type="ARBA" id="ARBA00004651"/>
    </source>
</evidence>
<dbReference type="GO" id="GO:0042910">
    <property type="term" value="F:xenobiotic transmembrane transporter activity"/>
    <property type="evidence" value="ECO:0007669"/>
    <property type="project" value="InterPro"/>
</dbReference>
<evidence type="ECO:0000313" key="11">
    <source>
        <dbReference type="Proteomes" id="UP000002015"/>
    </source>
</evidence>
<evidence type="ECO:0000256" key="4">
    <source>
        <dbReference type="ARBA" id="ARBA00022475"/>
    </source>
</evidence>
<feature type="transmembrane region" description="Helical" evidence="8">
    <location>
        <begin position="164"/>
        <end position="185"/>
    </location>
</feature>